<feature type="domain" description="C2H2-type" evidence="10">
    <location>
        <begin position="96"/>
        <end position="123"/>
    </location>
</feature>
<comment type="caution">
    <text evidence="11">The sequence shown here is derived from an EMBL/GenBank/DDBJ whole genome shotgun (WGS) entry which is preliminary data.</text>
</comment>
<feature type="compositionally biased region" description="Basic and acidic residues" evidence="9">
    <location>
        <begin position="302"/>
        <end position="312"/>
    </location>
</feature>
<evidence type="ECO:0000256" key="9">
    <source>
        <dbReference type="SAM" id="MobiDB-lite"/>
    </source>
</evidence>
<accession>A0AAV5S5E8</accession>
<name>A0AAV5S5E8_MAUHU</name>
<dbReference type="EMBL" id="BTGD01000018">
    <property type="protein sequence ID" value="GMM57949.1"/>
    <property type="molecule type" value="Genomic_DNA"/>
</dbReference>
<feature type="domain" description="C2H2-type" evidence="10">
    <location>
        <begin position="181"/>
        <end position="208"/>
    </location>
</feature>
<keyword evidence="2" id="KW-0479">Metal-binding</keyword>
<dbReference type="FunFam" id="3.30.160.60:FF:000446">
    <property type="entry name" value="Zinc finger protein"/>
    <property type="match status" value="1"/>
</dbReference>
<dbReference type="GO" id="GO:0008270">
    <property type="term" value="F:zinc ion binding"/>
    <property type="evidence" value="ECO:0007669"/>
    <property type="project" value="UniProtKB-KW"/>
</dbReference>
<gene>
    <name evidence="11" type="ORF">DAKH74_045650</name>
</gene>
<comment type="subcellular location">
    <subcellularLocation>
        <location evidence="1">Nucleus</location>
    </subcellularLocation>
</comment>
<dbReference type="SMART" id="SM00355">
    <property type="entry name" value="ZnF_C2H2"/>
    <property type="match status" value="9"/>
</dbReference>
<keyword evidence="4 8" id="KW-0863">Zinc-finger</keyword>
<keyword evidence="12" id="KW-1185">Reference proteome</keyword>
<keyword evidence="5" id="KW-0862">Zinc</keyword>
<evidence type="ECO:0000313" key="11">
    <source>
        <dbReference type="EMBL" id="GMM57949.1"/>
    </source>
</evidence>
<evidence type="ECO:0000256" key="1">
    <source>
        <dbReference type="ARBA" id="ARBA00004123"/>
    </source>
</evidence>
<dbReference type="Pfam" id="PF13894">
    <property type="entry name" value="zf-C2H2_4"/>
    <property type="match status" value="1"/>
</dbReference>
<organism evidence="11 12">
    <name type="scientific">Maudiozyma humilis</name>
    <name type="common">Sour dough yeast</name>
    <name type="synonym">Kazachstania humilis</name>
    <dbReference type="NCBI Taxonomy" id="51915"/>
    <lineage>
        <taxon>Eukaryota</taxon>
        <taxon>Fungi</taxon>
        <taxon>Dikarya</taxon>
        <taxon>Ascomycota</taxon>
        <taxon>Saccharomycotina</taxon>
        <taxon>Saccharomycetes</taxon>
        <taxon>Saccharomycetales</taxon>
        <taxon>Saccharomycetaceae</taxon>
        <taxon>Maudiozyma</taxon>
    </lineage>
</organism>
<evidence type="ECO:0000313" key="12">
    <source>
        <dbReference type="Proteomes" id="UP001377567"/>
    </source>
</evidence>
<dbReference type="InterPro" id="IPR050331">
    <property type="entry name" value="Zinc_finger"/>
</dbReference>
<reference evidence="11 12" key="1">
    <citation type="journal article" date="2023" name="Elife">
        <title>Identification of key yeast species and microbe-microbe interactions impacting larval growth of Drosophila in the wild.</title>
        <authorList>
            <person name="Mure A."/>
            <person name="Sugiura Y."/>
            <person name="Maeda R."/>
            <person name="Honda K."/>
            <person name="Sakurai N."/>
            <person name="Takahashi Y."/>
            <person name="Watada M."/>
            <person name="Katoh T."/>
            <person name="Gotoh A."/>
            <person name="Gotoh Y."/>
            <person name="Taniguchi I."/>
            <person name="Nakamura K."/>
            <person name="Hayashi T."/>
            <person name="Katayama T."/>
            <person name="Uemura T."/>
            <person name="Hattori Y."/>
        </authorList>
    </citation>
    <scope>NUCLEOTIDE SEQUENCE [LARGE SCALE GENOMIC DNA]</scope>
    <source>
        <strain evidence="11 12">KH-74</strain>
    </source>
</reference>
<dbReference type="GO" id="GO:0005634">
    <property type="term" value="C:nucleus"/>
    <property type="evidence" value="ECO:0007669"/>
    <property type="project" value="UniProtKB-SubCell"/>
</dbReference>
<keyword evidence="3" id="KW-0677">Repeat</keyword>
<feature type="region of interest" description="Disordered" evidence="9">
    <location>
        <begin position="302"/>
        <end position="335"/>
    </location>
</feature>
<dbReference type="Pfam" id="PF00096">
    <property type="entry name" value="zf-C2H2"/>
    <property type="match status" value="4"/>
</dbReference>
<keyword evidence="7" id="KW-0539">Nucleus</keyword>
<sequence length="429" mass="49176">MSEDLEKLVRSEGVAGGLSPGQVAQLREYNDWSGQEPEDKVNNVRKTGAAVSRSVSTSSSRAKTFLCDHAGCDKAFSRPSLLTEHQQSVHLGMRPFECNRCDRAFARKAHLERHLLSHLDDAAKPFHCGTCGKGVITQQQLKRHEITHTRSFKCPHEGCTEAFYKHPQLRSHIMAVHLHSLECTHCGKKFQRPYRLDNHIKKHHDPQVATPYSCTFPNCMQSFRTWTQLTLHSKRDHPKLKCPVCDKHLVGEAGLQMHMRIHDDTLVSRNWRCRVCTQPICSFPKKQDLVDHYASVHPQEELPRELLADPHKLVPSSDIATNTPDEPPRKKSRLDKLTDNPLHAIESEANLHKYLTPVSVPASRPSSRSSSNSAMELLLNTVGRKLRCPFDKCYRTFKTRERYDTHVEKHRVHEEKLRQLEKEKEEEGN</sequence>
<dbReference type="PROSITE" id="PS50157">
    <property type="entry name" value="ZINC_FINGER_C2H2_2"/>
    <property type="match status" value="7"/>
</dbReference>
<dbReference type="InterPro" id="IPR036236">
    <property type="entry name" value="Znf_C2H2_sf"/>
</dbReference>
<dbReference type="GO" id="GO:0003677">
    <property type="term" value="F:DNA binding"/>
    <property type="evidence" value="ECO:0007669"/>
    <property type="project" value="UniProtKB-KW"/>
</dbReference>
<dbReference type="PROSITE" id="PS00028">
    <property type="entry name" value="ZINC_FINGER_C2H2_1"/>
    <property type="match status" value="8"/>
</dbReference>
<feature type="domain" description="C2H2-type" evidence="10">
    <location>
        <begin position="212"/>
        <end position="242"/>
    </location>
</feature>
<dbReference type="InterPro" id="IPR013087">
    <property type="entry name" value="Znf_C2H2_type"/>
</dbReference>
<feature type="domain" description="C2H2-type" evidence="10">
    <location>
        <begin position="126"/>
        <end position="153"/>
    </location>
</feature>
<feature type="domain" description="C2H2-type" evidence="10">
    <location>
        <begin position="152"/>
        <end position="184"/>
    </location>
</feature>
<evidence type="ECO:0000256" key="6">
    <source>
        <dbReference type="ARBA" id="ARBA00023125"/>
    </source>
</evidence>
<dbReference type="AlphaFoldDB" id="A0AAV5S5E8"/>
<protein>
    <submittedName>
        <fullName evidence="11">Pzf1 protein</fullName>
    </submittedName>
</protein>
<evidence type="ECO:0000256" key="3">
    <source>
        <dbReference type="ARBA" id="ARBA00022737"/>
    </source>
</evidence>
<evidence type="ECO:0000256" key="2">
    <source>
        <dbReference type="ARBA" id="ARBA00022723"/>
    </source>
</evidence>
<proteinExistence type="predicted"/>
<dbReference type="Proteomes" id="UP001377567">
    <property type="component" value="Unassembled WGS sequence"/>
</dbReference>
<keyword evidence="6" id="KW-0238">DNA-binding</keyword>
<dbReference type="PANTHER" id="PTHR16515:SF2">
    <property type="entry name" value="PR DOMAIN ZINC FINGER PROTEIN 4"/>
    <property type="match status" value="1"/>
</dbReference>
<feature type="compositionally biased region" description="Basic and acidic residues" evidence="9">
    <location>
        <begin position="326"/>
        <end position="335"/>
    </location>
</feature>
<feature type="domain" description="C2H2-type" evidence="10">
    <location>
        <begin position="65"/>
        <end position="95"/>
    </location>
</feature>
<evidence type="ECO:0000256" key="8">
    <source>
        <dbReference type="PROSITE-ProRule" id="PRU00042"/>
    </source>
</evidence>
<dbReference type="PANTHER" id="PTHR16515">
    <property type="entry name" value="PR DOMAIN ZINC FINGER PROTEIN"/>
    <property type="match status" value="1"/>
</dbReference>
<dbReference type="GO" id="GO:0010468">
    <property type="term" value="P:regulation of gene expression"/>
    <property type="evidence" value="ECO:0007669"/>
    <property type="project" value="TreeGrafter"/>
</dbReference>
<evidence type="ECO:0000259" key="10">
    <source>
        <dbReference type="PROSITE" id="PS50157"/>
    </source>
</evidence>
<evidence type="ECO:0000256" key="5">
    <source>
        <dbReference type="ARBA" id="ARBA00022833"/>
    </source>
</evidence>
<dbReference type="SUPFAM" id="SSF57667">
    <property type="entry name" value="beta-beta-alpha zinc fingers"/>
    <property type="match status" value="3"/>
</dbReference>
<feature type="domain" description="C2H2-type" evidence="10">
    <location>
        <begin position="240"/>
        <end position="262"/>
    </location>
</feature>
<evidence type="ECO:0000256" key="7">
    <source>
        <dbReference type="ARBA" id="ARBA00023242"/>
    </source>
</evidence>
<dbReference type="FunFam" id="3.30.160.60:FF:000045">
    <property type="entry name" value="ZFP69 zinc finger protein B"/>
    <property type="match status" value="1"/>
</dbReference>
<dbReference type="Gene3D" id="3.30.160.60">
    <property type="entry name" value="Classic Zinc Finger"/>
    <property type="match status" value="6"/>
</dbReference>
<evidence type="ECO:0000256" key="4">
    <source>
        <dbReference type="ARBA" id="ARBA00022771"/>
    </source>
</evidence>